<dbReference type="SUPFAM" id="SSF49373">
    <property type="entry name" value="Invasin/intimin cell-adhesion fragments"/>
    <property type="match status" value="1"/>
</dbReference>
<evidence type="ECO:0000256" key="1">
    <source>
        <dbReference type="SAM" id="MobiDB-lite"/>
    </source>
</evidence>
<protein>
    <submittedName>
        <fullName evidence="4">Ig domain-containing protein</fullName>
    </submittedName>
</protein>
<evidence type="ECO:0000259" key="3">
    <source>
        <dbReference type="SMART" id="SM00635"/>
    </source>
</evidence>
<dbReference type="InterPro" id="IPR003343">
    <property type="entry name" value="Big_2"/>
</dbReference>
<dbReference type="Gene3D" id="2.60.40.1080">
    <property type="match status" value="1"/>
</dbReference>
<dbReference type="Pfam" id="PF18998">
    <property type="entry name" value="Flg_new_2"/>
    <property type="match status" value="1"/>
</dbReference>
<feature type="chain" id="PRO_5038986151" evidence="2">
    <location>
        <begin position="30"/>
        <end position="982"/>
    </location>
</feature>
<evidence type="ECO:0000313" key="4">
    <source>
        <dbReference type="EMBL" id="HIS67580.1"/>
    </source>
</evidence>
<evidence type="ECO:0000256" key="2">
    <source>
        <dbReference type="SAM" id="SignalP"/>
    </source>
</evidence>
<feature type="domain" description="BIG2" evidence="3">
    <location>
        <begin position="824"/>
        <end position="900"/>
    </location>
</feature>
<dbReference type="InterPro" id="IPR044060">
    <property type="entry name" value="Bacterial_rp_domain"/>
</dbReference>
<feature type="region of interest" description="Disordered" evidence="1">
    <location>
        <begin position="584"/>
        <end position="618"/>
    </location>
</feature>
<feature type="signal peptide" evidence="2">
    <location>
        <begin position="1"/>
        <end position="29"/>
    </location>
</feature>
<proteinExistence type="predicted"/>
<dbReference type="AlphaFoldDB" id="A0A9D1FEL4"/>
<feature type="non-terminal residue" evidence="4">
    <location>
        <position position="982"/>
    </location>
</feature>
<dbReference type="Proteomes" id="UP000824001">
    <property type="component" value="Unassembled WGS sequence"/>
</dbReference>
<dbReference type="SMART" id="SM00635">
    <property type="entry name" value="BID_2"/>
    <property type="match status" value="1"/>
</dbReference>
<reference evidence="4" key="1">
    <citation type="submission" date="2020-10" db="EMBL/GenBank/DDBJ databases">
        <authorList>
            <person name="Gilroy R."/>
        </authorList>
    </citation>
    <scope>NUCLEOTIDE SEQUENCE</scope>
    <source>
        <strain evidence="4">ChiHjej10B9-9673</strain>
    </source>
</reference>
<dbReference type="Pfam" id="PF02368">
    <property type="entry name" value="Big_2"/>
    <property type="match status" value="1"/>
</dbReference>
<dbReference type="InterPro" id="IPR008964">
    <property type="entry name" value="Invasin/intimin_cell_adhesion"/>
</dbReference>
<sequence>MKKFGFYAAALAFCVLLVGVVAVSSPIEADAMDTLGHSNAHIRTGSVPIDLIEGETVEYQFWSVDSSGNIRGSNTVPESGGYIKAEVDGGKITLTLNNVKVNPGVPFALDMGNANVELRLVGDNILNSTDYWPAIYVTSEDEYKSESNLTITGSGSLTCYGNGNSVGAAVYAGYNLTVTGGAELYAYADEADADAAGSGNGGTARAGDTTSKHGLFAGGSLTVESGSVVEGVGGKLNNATDSVDCSDGVHVNGSITVKSGGSLKGTGSEVNGTDGNMFIRGIYSGGSITVEEDAAATGLGGNITSAANGYLESYGVYAGGAITEGAIDVDGTLTGTGGDVTSTGGGSSSSCGVAAAESSSDDVPCSFSGRVTAEGGEIIEGSGDSCGLRLSSGLDIEAGAVVSAIGGETANGSSYGADVIEDVSVAGQFTASAGDAESLNGSYSCGLYVMFSNSSVTVDSTGRLIASGGKANCKGGMGSTSAGLWTLNNSVTVDGYAELTGGNATVTDGAATADSYGLFASDVAVTGELVAKSGEAVSNVEDEKDKSAAYSAGIWTGDMSIAERAEVEATSGKAQSDGSETISAGVYLDPANSDGLSEDLTRPDNPGGSGSSGNGGEEETAVCSLTVDGSLSATGGEAVGEHAVSAGVRFPEPEYYEAAGFTVGETGSVTATGVSAVGDNSESFGVSYHGPATINGELTAEGGEASLSAGLSIETISVKGVLTAASVNGDTGSSAQGVHGANMLVEKGAHVIADVTGAGAEEKTALLLYAEDTSSLTLPSDYRWRTSSDGEFTLYSVTPYEYEFDGDDWSKNDSYVEIAPVEVPATGVTLSESSLVLDVGETAQLTAAVVPEATTDKLVWSSADESVATVDANGLVTAVGPGRTVITAAAGSVSAECSVTVRGGSVDVGPTYEIELDEGIVGGEIKTSLTNASAGSTIRVTATPDAGYELAYITVDGERIPGTSFTMPAHDVTVSAVFTRGE</sequence>
<keyword evidence="2" id="KW-0732">Signal</keyword>
<gene>
    <name evidence="4" type="ORF">IAC18_08435</name>
</gene>
<dbReference type="EMBL" id="DVJK01000240">
    <property type="protein sequence ID" value="HIS67580.1"/>
    <property type="molecule type" value="Genomic_DNA"/>
</dbReference>
<organism evidence="4 5">
    <name type="scientific">Candidatus Scatomorpha merdipullorum</name>
    <dbReference type="NCBI Taxonomy" id="2840927"/>
    <lineage>
        <taxon>Bacteria</taxon>
        <taxon>Bacillati</taxon>
        <taxon>Bacillota</taxon>
        <taxon>Clostridia</taxon>
        <taxon>Eubacteriales</taxon>
        <taxon>Candidatus Scatomorpha</taxon>
    </lineage>
</organism>
<name>A0A9D1FEL4_9FIRM</name>
<reference evidence="4" key="2">
    <citation type="journal article" date="2021" name="PeerJ">
        <title>Extensive microbial diversity within the chicken gut microbiome revealed by metagenomics and culture.</title>
        <authorList>
            <person name="Gilroy R."/>
            <person name="Ravi A."/>
            <person name="Getino M."/>
            <person name="Pursley I."/>
            <person name="Horton D.L."/>
            <person name="Alikhan N.F."/>
            <person name="Baker D."/>
            <person name="Gharbi K."/>
            <person name="Hall N."/>
            <person name="Watson M."/>
            <person name="Adriaenssens E.M."/>
            <person name="Foster-Nyarko E."/>
            <person name="Jarju S."/>
            <person name="Secka A."/>
            <person name="Antonio M."/>
            <person name="Oren A."/>
            <person name="Chaudhuri R.R."/>
            <person name="La Ragione R."/>
            <person name="Hildebrand F."/>
            <person name="Pallen M.J."/>
        </authorList>
    </citation>
    <scope>NUCLEOTIDE SEQUENCE</scope>
    <source>
        <strain evidence="4">ChiHjej10B9-9673</strain>
    </source>
</reference>
<evidence type="ECO:0000313" key="5">
    <source>
        <dbReference type="Proteomes" id="UP000824001"/>
    </source>
</evidence>
<accession>A0A9D1FEL4</accession>
<comment type="caution">
    <text evidence="4">The sequence shown here is derived from an EMBL/GenBank/DDBJ whole genome shotgun (WGS) entry which is preliminary data.</text>
</comment>